<sequence>MNSQQQLSTATADGMSSFSLQPSVGQPLGGGSNGHSFGTTLPGGNTKDQTQTNGMMGLTGTNNGSKAPGSAMGGTAGGGNSFTSSTHQDFLSAQARERGRMLQVLQQQQQQQQRQLSMARGLPVLQSIAGHDTRTPGAGTSTQRFMVDDFAGAGALLSRPEQEFLLARSGYPNITAAGLSSFSNSTDAMDLSHPGKLADFLLAKQAVALNGALMLPKVTRLPCQARGMKADHNSTTAFFEIADDARHGQHLLCSHPACRSAGVKFRYCLYCKKPVTKQNFRSRHLHADLDPNHNGKMGKLVRKRSNEKHNDEDDDGSASEEPATKQAKMEQGPSSPTQSRHKLWESLLTNRPEGLDTMNVWIGSVLSASDPQNPLPVDDEDRAAGSSESSRKDRWNALLKQRMTSGVNDVDATKWLTEVLRVSAEPENEKQEKNDEKSKELEPEKESGEDIDEGSVKDDEDDE</sequence>
<dbReference type="AlphaFoldDB" id="A0A9K3KLQ9"/>
<organism evidence="2 3">
    <name type="scientific">Nitzschia inconspicua</name>
    <dbReference type="NCBI Taxonomy" id="303405"/>
    <lineage>
        <taxon>Eukaryota</taxon>
        <taxon>Sar</taxon>
        <taxon>Stramenopiles</taxon>
        <taxon>Ochrophyta</taxon>
        <taxon>Bacillariophyta</taxon>
        <taxon>Bacillariophyceae</taxon>
        <taxon>Bacillariophycidae</taxon>
        <taxon>Bacillariales</taxon>
        <taxon>Bacillariaceae</taxon>
        <taxon>Nitzschia</taxon>
    </lineage>
</organism>
<gene>
    <name evidence="2" type="ORF">IV203_005135</name>
</gene>
<reference evidence="2" key="2">
    <citation type="submission" date="2021-04" db="EMBL/GenBank/DDBJ databases">
        <authorList>
            <person name="Podell S."/>
        </authorList>
    </citation>
    <scope>NUCLEOTIDE SEQUENCE</scope>
    <source>
        <strain evidence="2">Hildebrandi</strain>
    </source>
</reference>
<comment type="caution">
    <text evidence="2">The sequence shown here is derived from an EMBL/GenBank/DDBJ whole genome shotgun (WGS) entry which is preliminary data.</text>
</comment>
<feature type="compositionally biased region" description="Acidic residues" evidence="1">
    <location>
        <begin position="449"/>
        <end position="463"/>
    </location>
</feature>
<protein>
    <submittedName>
        <fullName evidence="2">Uncharacterized protein</fullName>
    </submittedName>
</protein>
<dbReference type="EMBL" id="JAGRRH010000021">
    <property type="protein sequence ID" value="KAG7346067.1"/>
    <property type="molecule type" value="Genomic_DNA"/>
</dbReference>
<dbReference type="Proteomes" id="UP000693970">
    <property type="component" value="Unassembled WGS sequence"/>
</dbReference>
<feature type="region of interest" description="Disordered" evidence="1">
    <location>
        <begin position="421"/>
        <end position="463"/>
    </location>
</feature>
<accession>A0A9K3KLQ9</accession>
<evidence type="ECO:0000313" key="2">
    <source>
        <dbReference type="EMBL" id="KAG7346067.1"/>
    </source>
</evidence>
<feature type="compositionally biased region" description="Polar residues" evidence="1">
    <location>
        <begin position="1"/>
        <end position="24"/>
    </location>
</feature>
<feature type="region of interest" description="Disordered" evidence="1">
    <location>
        <begin position="369"/>
        <end position="392"/>
    </location>
</feature>
<evidence type="ECO:0000313" key="3">
    <source>
        <dbReference type="Proteomes" id="UP000693970"/>
    </source>
</evidence>
<proteinExistence type="predicted"/>
<keyword evidence="3" id="KW-1185">Reference proteome</keyword>
<evidence type="ECO:0000256" key="1">
    <source>
        <dbReference type="SAM" id="MobiDB-lite"/>
    </source>
</evidence>
<reference evidence="2" key="1">
    <citation type="journal article" date="2021" name="Sci. Rep.">
        <title>Diploid genomic architecture of Nitzschia inconspicua, an elite biomass production diatom.</title>
        <authorList>
            <person name="Oliver A."/>
            <person name="Podell S."/>
            <person name="Pinowska A."/>
            <person name="Traller J.C."/>
            <person name="Smith S.R."/>
            <person name="McClure R."/>
            <person name="Beliaev A."/>
            <person name="Bohutskyi P."/>
            <person name="Hill E.A."/>
            <person name="Rabines A."/>
            <person name="Zheng H."/>
            <person name="Allen L.Z."/>
            <person name="Kuo A."/>
            <person name="Grigoriev I.V."/>
            <person name="Allen A.E."/>
            <person name="Hazlebeck D."/>
            <person name="Allen E.E."/>
        </authorList>
    </citation>
    <scope>NUCLEOTIDE SEQUENCE</scope>
    <source>
        <strain evidence="2">Hildebrandi</strain>
    </source>
</reference>
<feature type="region of interest" description="Disordered" evidence="1">
    <location>
        <begin position="304"/>
        <end position="341"/>
    </location>
</feature>
<feature type="compositionally biased region" description="Polar residues" evidence="1">
    <location>
        <begin position="34"/>
        <end position="48"/>
    </location>
</feature>
<name>A0A9K3KLQ9_9STRA</name>
<dbReference type="OrthoDB" id="49401at2759"/>
<feature type="compositionally biased region" description="Basic and acidic residues" evidence="1">
    <location>
        <begin position="427"/>
        <end position="448"/>
    </location>
</feature>
<feature type="region of interest" description="Disordered" evidence="1">
    <location>
        <begin position="1"/>
        <end position="55"/>
    </location>
</feature>